<feature type="region of interest" description="Disordered" evidence="1">
    <location>
        <begin position="166"/>
        <end position="300"/>
    </location>
</feature>
<keyword evidence="4" id="KW-1185">Reference proteome</keyword>
<keyword evidence="2" id="KW-1133">Transmembrane helix</keyword>
<proteinExistence type="predicted"/>
<dbReference type="GeneID" id="63748685"/>
<feature type="transmembrane region" description="Helical" evidence="2">
    <location>
        <begin position="86"/>
        <end position="103"/>
    </location>
</feature>
<dbReference type="AlphaFoldDB" id="A0A1L9S2H0"/>
<feature type="region of interest" description="Disordered" evidence="1">
    <location>
        <begin position="306"/>
        <end position="325"/>
    </location>
</feature>
<sequence>MHVAVLAYSFGGVSLASTFAVTVLNGLCYASSKSALSPNSSIEIAPVVLSCLDCISLTALLLLLANDVKTGIQQRGRWKVKAYCPIIAYLFVAIGITAGAIASSHTELGRARSLLIARCVIWAVSSFTKGLFGGLILMYLCNGRSRSDSSDLEMLPDISSMRTEMIRKSPSPTFDSQRPSLSADPKISSDGLTPIQHSASSVSNRYSGRTLFQQDSKRSSLDQSSAGLSASDKLDGLEDRDASPAVDRNGSHKIQRSHSEIKRSLDSVVLSPSPGPSSPTASSINLELPTKPPPPKVKITKESNIHPLFRSDSPSPPPTPTVGTIVKASPVAGQTITMKTLSRVRSTNSLRVNGPRSRSPLFERMDQDQDQPGDQGLPKPGRIAEPSGNMPGFILAADVRRSISQYEKRYDLNESPHES</sequence>
<feature type="compositionally biased region" description="Polar residues" evidence="1">
    <location>
        <begin position="170"/>
        <end position="180"/>
    </location>
</feature>
<dbReference type="OrthoDB" id="4188781at2759"/>
<dbReference type="Proteomes" id="UP000184383">
    <property type="component" value="Unassembled WGS sequence"/>
</dbReference>
<evidence type="ECO:0000313" key="3">
    <source>
        <dbReference type="EMBL" id="OJJ41353.1"/>
    </source>
</evidence>
<dbReference type="EMBL" id="KV878209">
    <property type="protein sequence ID" value="OJJ41353.1"/>
    <property type="molecule type" value="Genomic_DNA"/>
</dbReference>
<feature type="compositionally biased region" description="Polar residues" evidence="1">
    <location>
        <begin position="341"/>
        <end position="351"/>
    </location>
</feature>
<keyword evidence="2" id="KW-0472">Membrane</keyword>
<dbReference type="VEuPathDB" id="FungiDB:ASPWEDRAFT_263052"/>
<dbReference type="RefSeq" id="XP_040695029.1">
    <property type="nucleotide sequence ID" value="XM_040832837.1"/>
</dbReference>
<gene>
    <name evidence="3" type="ORF">ASPWEDRAFT_263052</name>
</gene>
<dbReference type="STRING" id="1073089.A0A1L9S2H0"/>
<name>A0A1L9S2H0_ASPWE</name>
<accession>A0A1L9S2H0</accession>
<evidence type="ECO:0000256" key="2">
    <source>
        <dbReference type="SAM" id="Phobius"/>
    </source>
</evidence>
<feature type="transmembrane region" description="Helical" evidence="2">
    <location>
        <begin position="115"/>
        <end position="140"/>
    </location>
</feature>
<evidence type="ECO:0000313" key="4">
    <source>
        <dbReference type="Proteomes" id="UP000184383"/>
    </source>
</evidence>
<reference evidence="4" key="1">
    <citation type="journal article" date="2017" name="Genome Biol.">
        <title>Comparative genomics reveals high biological diversity and specific adaptations in the industrially and medically important fungal genus Aspergillus.</title>
        <authorList>
            <person name="de Vries R.P."/>
            <person name="Riley R."/>
            <person name="Wiebenga A."/>
            <person name="Aguilar-Osorio G."/>
            <person name="Amillis S."/>
            <person name="Uchima C.A."/>
            <person name="Anderluh G."/>
            <person name="Asadollahi M."/>
            <person name="Askin M."/>
            <person name="Barry K."/>
            <person name="Battaglia E."/>
            <person name="Bayram O."/>
            <person name="Benocci T."/>
            <person name="Braus-Stromeyer S.A."/>
            <person name="Caldana C."/>
            <person name="Canovas D."/>
            <person name="Cerqueira G.C."/>
            <person name="Chen F."/>
            <person name="Chen W."/>
            <person name="Choi C."/>
            <person name="Clum A."/>
            <person name="Dos Santos R.A."/>
            <person name="Damasio A.R."/>
            <person name="Diallinas G."/>
            <person name="Emri T."/>
            <person name="Fekete E."/>
            <person name="Flipphi M."/>
            <person name="Freyberg S."/>
            <person name="Gallo A."/>
            <person name="Gournas C."/>
            <person name="Habgood R."/>
            <person name="Hainaut M."/>
            <person name="Harispe M.L."/>
            <person name="Henrissat B."/>
            <person name="Hilden K.S."/>
            <person name="Hope R."/>
            <person name="Hossain A."/>
            <person name="Karabika E."/>
            <person name="Karaffa L."/>
            <person name="Karanyi Z."/>
            <person name="Krasevec N."/>
            <person name="Kuo A."/>
            <person name="Kusch H."/>
            <person name="LaButti K."/>
            <person name="Lagendijk E.L."/>
            <person name="Lapidus A."/>
            <person name="Levasseur A."/>
            <person name="Lindquist E."/>
            <person name="Lipzen A."/>
            <person name="Logrieco A.F."/>
            <person name="MacCabe A."/>
            <person name="Maekelae M.R."/>
            <person name="Malavazi I."/>
            <person name="Melin P."/>
            <person name="Meyer V."/>
            <person name="Mielnichuk N."/>
            <person name="Miskei M."/>
            <person name="Molnar A.P."/>
            <person name="Mule G."/>
            <person name="Ngan C.Y."/>
            <person name="Orejas M."/>
            <person name="Orosz E."/>
            <person name="Ouedraogo J.P."/>
            <person name="Overkamp K.M."/>
            <person name="Park H.-S."/>
            <person name="Perrone G."/>
            <person name="Piumi F."/>
            <person name="Punt P.J."/>
            <person name="Ram A.F."/>
            <person name="Ramon A."/>
            <person name="Rauscher S."/>
            <person name="Record E."/>
            <person name="Riano-Pachon D.M."/>
            <person name="Robert V."/>
            <person name="Roehrig J."/>
            <person name="Ruller R."/>
            <person name="Salamov A."/>
            <person name="Salih N.S."/>
            <person name="Samson R.A."/>
            <person name="Sandor E."/>
            <person name="Sanguinetti M."/>
            <person name="Schuetze T."/>
            <person name="Sepcic K."/>
            <person name="Shelest E."/>
            <person name="Sherlock G."/>
            <person name="Sophianopoulou V."/>
            <person name="Squina F.M."/>
            <person name="Sun H."/>
            <person name="Susca A."/>
            <person name="Todd R.B."/>
            <person name="Tsang A."/>
            <person name="Unkles S.E."/>
            <person name="van de Wiele N."/>
            <person name="van Rossen-Uffink D."/>
            <person name="Oliveira J.V."/>
            <person name="Vesth T.C."/>
            <person name="Visser J."/>
            <person name="Yu J.-H."/>
            <person name="Zhou M."/>
            <person name="Andersen M.R."/>
            <person name="Archer D.B."/>
            <person name="Baker S.E."/>
            <person name="Benoit I."/>
            <person name="Brakhage A.A."/>
            <person name="Braus G.H."/>
            <person name="Fischer R."/>
            <person name="Frisvad J.C."/>
            <person name="Goldman G.H."/>
            <person name="Houbraken J."/>
            <person name="Oakley B."/>
            <person name="Pocsi I."/>
            <person name="Scazzocchio C."/>
            <person name="Seiboth B."/>
            <person name="vanKuyk P.A."/>
            <person name="Wortman J."/>
            <person name="Dyer P.S."/>
            <person name="Grigoriev I.V."/>
        </authorList>
    </citation>
    <scope>NUCLEOTIDE SEQUENCE [LARGE SCALE GENOMIC DNA]</scope>
    <source>
        <strain evidence="4">DTO 134E9</strain>
    </source>
</reference>
<organism evidence="3 4">
    <name type="scientific">Aspergillus wentii DTO 134E9</name>
    <dbReference type="NCBI Taxonomy" id="1073089"/>
    <lineage>
        <taxon>Eukaryota</taxon>
        <taxon>Fungi</taxon>
        <taxon>Dikarya</taxon>
        <taxon>Ascomycota</taxon>
        <taxon>Pezizomycotina</taxon>
        <taxon>Eurotiomycetes</taxon>
        <taxon>Eurotiomycetidae</taxon>
        <taxon>Eurotiales</taxon>
        <taxon>Aspergillaceae</taxon>
        <taxon>Aspergillus</taxon>
        <taxon>Aspergillus subgen. Cremei</taxon>
    </lineage>
</organism>
<feature type="region of interest" description="Disordered" evidence="1">
    <location>
        <begin position="341"/>
        <end position="392"/>
    </location>
</feature>
<feature type="compositionally biased region" description="Basic and acidic residues" evidence="1">
    <location>
        <begin position="232"/>
        <end position="242"/>
    </location>
</feature>
<feature type="compositionally biased region" description="Low complexity" evidence="1">
    <location>
        <begin position="266"/>
        <end position="283"/>
    </location>
</feature>
<feature type="transmembrane region" description="Helical" evidence="2">
    <location>
        <begin position="44"/>
        <end position="65"/>
    </location>
</feature>
<protein>
    <submittedName>
        <fullName evidence="3">Uncharacterized protein</fullName>
    </submittedName>
</protein>
<feature type="compositionally biased region" description="Polar residues" evidence="1">
    <location>
        <begin position="195"/>
        <end position="214"/>
    </location>
</feature>
<feature type="compositionally biased region" description="Low complexity" evidence="1">
    <location>
        <begin position="370"/>
        <end position="381"/>
    </location>
</feature>
<keyword evidence="2" id="KW-0812">Transmembrane</keyword>
<evidence type="ECO:0000256" key="1">
    <source>
        <dbReference type="SAM" id="MobiDB-lite"/>
    </source>
</evidence>